<sequence>MSGLSEADYANVVWITRACQTSASIAILYDHGTVITFGDETKYIWTEDNVSGFTQHSPLSLGTILYYIIRYVGDAVAMYSRLVSTTAAEPSDLVSDASCLVQAVTVAGAITCMFEQGPSGRYHFWLPIIGYEGILFSLALWFGFKRYTSRNRFRGSPRVSIVDALVQGNVISFFCVLVPCIVSAVMWQTLSVDWMDVPEYFPATMEVVMGCRLILSLRSEMIRTTLPGSQHSLSMWTVDLSNRD</sequence>
<dbReference type="HOGENOM" id="CLU_1138122_0_0_1"/>
<evidence type="ECO:0000259" key="2">
    <source>
        <dbReference type="Pfam" id="PF20151"/>
    </source>
</evidence>
<accession>A0A0C9WCP9</accession>
<protein>
    <recommendedName>
        <fullName evidence="2">DUF6533 domain-containing protein</fullName>
    </recommendedName>
</protein>
<evidence type="ECO:0000256" key="1">
    <source>
        <dbReference type="SAM" id="Phobius"/>
    </source>
</evidence>
<dbReference type="EMBL" id="KN839856">
    <property type="protein sequence ID" value="KIJ62341.1"/>
    <property type="molecule type" value="Genomic_DNA"/>
</dbReference>
<dbReference type="Proteomes" id="UP000053820">
    <property type="component" value="Unassembled WGS sequence"/>
</dbReference>
<dbReference type="OrthoDB" id="3256800at2759"/>
<keyword evidence="1" id="KW-1133">Transmembrane helix</keyword>
<organism evidence="3 4">
    <name type="scientific">Hydnomerulius pinastri MD-312</name>
    <dbReference type="NCBI Taxonomy" id="994086"/>
    <lineage>
        <taxon>Eukaryota</taxon>
        <taxon>Fungi</taxon>
        <taxon>Dikarya</taxon>
        <taxon>Basidiomycota</taxon>
        <taxon>Agaricomycotina</taxon>
        <taxon>Agaricomycetes</taxon>
        <taxon>Agaricomycetidae</taxon>
        <taxon>Boletales</taxon>
        <taxon>Boletales incertae sedis</taxon>
        <taxon>Leucogyrophana</taxon>
    </lineage>
</organism>
<gene>
    <name evidence="3" type="ORF">HYDPIDRAFT_169234</name>
</gene>
<dbReference type="Pfam" id="PF20151">
    <property type="entry name" value="DUF6533"/>
    <property type="match status" value="1"/>
</dbReference>
<keyword evidence="4" id="KW-1185">Reference proteome</keyword>
<feature type="transmembrane region" description="Helical" evidence="1">
    <location>
        <begin position="122"/>
        <end position="144"/>
    </location>
</feature>
<dbReference type="AlphaFoldDB" id="A0A0C9WCP9"/>
<evidence type="ECO:0000313" key="4">
    <source>
        <dbReference type="Proteomes" id="UP000053820"/>
    </source>
</evidence>
<keyword evidence="1" id="KW-0472">Membrane</keyword>
<reference evidence="3 4" key="1">
    <citation type="submission" date="2014-04" db="EMBL/GenBank/DDBJ databases">
        <title>Evolutionary Origins and Diversification of the Mycorrhizal Mutualists.</title>
        <authorList>
            <consortium name="DOE Joint Genome Institute"/>
            <consortium name="Mycorrhizal Genomics Consortium"/>
            <person name="Kohler A."/>
            <person name="Kuo A."/>
            <person name="Nagy L.G."/>
            <person name="Floudas D."/>
            <person name="Copeland A."/>
            <person name="Barry K.W."/>
            <person name="Cichocki N."/>
            <person name="Veneault-Fourrey C."/>
            <person name="LaButti K."/>
            <person name="Lindquist E.A."/>
            <person name="Lipzen A."/>
            <person name="Lundell T."/>
            <person name="Morin E."/>
            <person name="Murat C."/>
            <person name="Riley R."/>
            <person name="Ohm R."/>
            <person name="Sun H."/>
            <person name="Tunlid A."/>
            <person name="Henrissat B."/>
            <person name="Grigoriev I.V."/>
            <person name="Hibbett D.S."/>
            <person name="Martin F."/>
        </authorList>
    </citation>
    <scope>NUCLEOTIDE SEQUENCE [LARGE SCALE GENOMIC DNA]</scope>
    <source>
        <strain evidence="3 4">MD-312</strain>
    </source>
</reference>
<evidence type="ECO:0000313" key="3">
    <source>
        <dbReference type="EMBL" id="KIJ62341.1"/>
    </source>
</evidence>
<feature type="domain" description="DUF6533" evidence="2">
    <location>
        <begin position="19"/>
        <end position="73"/>
    </location>
</feature>
<feature type="transmembrane region" description="Helical" evidence="1">
    <location>
        <begin position="165"/>
        <end position="188"/>
    </location>
</feature>
<dbReference type="InterPro" id="IPR045340">
    <property type="entry name" value="DUF6533"/>
</dbReference>
<proteinExistence type="predicted"/>
<keyword evidence="1" id="KW-0812">Transmembrane</keyword>
<name>A0A0C9WCP9_9AGAM</name>